<evidence type="ECO:0000313" key="9">
    <source>
        <dbReference type="EMBL" id="AWN39914.1"/>
    </source>
</evidence>
<dbReference type="InterPro" id="IPR051907">
    <property type="entry name" value="DoxX-like_oxidoreductase"/>
</dbReference>
<evidence type="ECO:0000256" key="2">
    <source>
        <dbReference type="ARBA" id="ARBA00006679"/>
    </source>
</evidence>
<keyword evidence="10" id="KW-1185">Reference proteome</keyword>
<keyword evidence="3" id="KW-1003">Cell membrane</keyword>
<dbReference type="Proteomes" id="UP000245926">
    <property type="component" value="Chromosome"/>
</dbReference>
<feature type="region of interest" description="Disordered" evidence="7">
    <location>
        <begin position="141"/>
        <end position="170"/>
    </location>
</feature>
<name>A0A2U8W1E7_9HYPH</name>
<feature type="transmembrane region" description="Helical" evidence="8">
    <location>
        <begin position="105"/>
        <end position="128"/>
    </location>
</feature>
<proteinExistence type="inferred from homology"/>
<keyword evidence="5 8" id="KW-1133">Transmembrane helix</keyword>
<feature type="transmembrane region" description="Helical" evidence="8">
    <location>
        <begin position="45"/>
        <end position="66"/>
    </location>
</feature>
<evidence type="ECO:0000313" key="10">
    <source>
        <dbReference type="Proteomes" id="UP000245926"/>
    </source>
</evidence>
<evidence type="ECO:0000256" key="8">
    <source>
        <dbReference type="SAM" id="Phobius"/>
    </source>
</evidence>
<gene>
    <name evidence="9" type="ORF">DK389_04380</name>
</gene>
<evidence type="ECO:0000256" key="5">
    <source>
        <dbReference type="ARBA" id="ARBA00022989"/>
    </source>
</evidence>
<dbReference type="PANTHER" id="PTHR33452:SF1">
    <property type="entry name" value="INNER MEMBRANE PROTEIN YPHA-RELATED"/>
    <property type="match status" value="1"/>
</dbReference>
<feature type="compositionally biased region" description="Low complexity" evidence="7">
    <location>
        <begin position="141"/>
        <end position="150"/>
    </location>
</feature>
<feature type="transmembrane region" description="Helical" evidence="8">
    <location>
        <begin position="73"/>
        <end position="93"/>
    </location>
</feature>
<keyword evidence="6 8" id="KW-0472">Membrane</keyword>
<dbReference type="PANTHER" id="PTHR33452">
    <property type="entry name" value="OXIDOREDUCTASE CATD-RELATED"/>
    <property type="match status" value="1"/>
</dbReference>
<dbReference type="RefSeq" id="WP_109887618.1">
    <property type="nucleotide sequence ID" value="NZ_CP029550.1"/>
</dbReference>
<reference evidence="10" key="1">
    <citation type="submission" date="2018-05" db="EMBL/GenBank/DDBJ databases">
        <title>Complete Genome Sequence of Methylobacterium sp. 17SD2-17.</title>
        <authorList>
            <person name="Srinivasan S."/>
        </authorList>
    </citation>
    <scope>NUCLEOTIDE SEQUENCE [LARGE SCALE GENOMIC DNA]</scope>
    <source>
        <strain evidence="10">17SD2-17</strain>
    </source>
</reference>
<accession>A0A2U8W1E7</accession>
<evidence type="ECO:0000256" key="7">
    <source>
        <dbReference type="SAM" id="MobiDB-lite"/>
    </source>
</evidence>
<organism evidence="9 10">
    <name type="scientific">Methylobacterium durans</name>
    <dbReference type="NCBI Taxonomy" id="2202825"/>
    <lineage>
        <taxon>Bacteria</taxon>
        <taxon>Pseudomonadati</taxon>
        <taxon>Pseudomonadota</taxon>
        <taxon>Alphaproteobacteria</taxon>
        <taxon>Hyphomicrobiales</taxon>
        <taxon>Methylobacteriaceae</taxon>
        <taxon>Methylobacterium</taxon>
    </lineage>
</organism>
<dbReference type="EMBL" id="CP029550">
    <property type="protein sequence ID" value="AWN39914.1"/>
    <property type="molecule type" value="Genomic_DNA"/>
</dbReference>
<keyword evidence="4 8" id="KW-0812">Transmembrane</keyword>
<comment type="similarity">
    <text evidence="2">Belongs to the DoxX family.</text>
</comment>
<dbReference type="Pfam" id="PF07681">
    <property type="entry name" value="DoxX"/>
    <property type="match status" value="1"/>
</dbReference>
<evidence type="ECO:0000256" key="3">
    <source>
        <dbReference type="ARBA" id="ARBA00022475"/>
    </source>
</evidence>
<evidence type="ECO:0000256" key="6">
    <source>
        <dbReference type="ARBA" id="ARBA00023136"/>
    </source>
</evidence>
<dbReference type="KEGG" id="mets:DK389_04380"/>
<comment type="subcellular location">
    <subcellularLocation>
        <location evidence="1">Cell membrane</location>
        <topology evidence="1">Multi-pass membrane protein</topology>
    </subcellularLocation>
</comment>
<dbReference type="AlphaFoldDB" id="A0A2U8W1E7"/>
<evidence type="ECO:0000256" key="4">
    <source>
        <dbReference type="ARBA" id="ARBA00022692"/>
    </source>
</evidence>
<sequence>MIARAQDGLLLTSRLLLAAALLPTGIARALNVSGFAITLAGAGLPAPNALATAAVIVQVFGPLALILGVLPRLTGLALAAFAAVMAFLLHPFWHFIGAASVAERTLFLADLGLAGGFLIYALMGPGAWSWQGWRSGRVAAKPAPGKAAPGRSATLAGVPPPARRPEPAARIRPARLRRQQARAIMKWTRRR</sequence>
<protein>
    <submittedName>
        <fullName evidence="9">DoxX family protein</fullName>
    </submittedName>
</protein>
<evidence type="ECO:0000256" key="1">
    <source>
        <dbReference type="ARBA" id="ARBA00004651"/>
    </source>
</evidence>
<dbReference type="GO" id="GO:0005886">
    <property type="term" value="C:plasma membrane"/>
    <property type="evidence" value="ECO:0007669"/>
    <property type="project" value="UniProtKB-SubCell"/>
</dbReference>
<dbReference type="InterPro" id="IPR032808">
    <property type="entry name" value="DoxX"/>
</dbReference>